<dbReference type="PANTHER" id="PTHR30627:SF6">
    <property type="entry name" value="BETA-LACTAMASE YBXI-RELATED"/>
    <property type="match status" value="1"/>
</dbReference>
<dbReference type="SUPFAM" id="SSF56601">
    <property type="entry name" value="beta-lactamase/transpeptidase-like"/>
    <property type="match status" value="1"/>
</dbReference>
<evidence type="ECO:0000256" key="7">
    <source>
        <dbReference type="SAM" id="SignalP"/>
    </source>
</evidence>
<evidence type="ECO:0000313" key="9">
    <source>
        <dbReference type="EMBL" id="QBP13255.1"/>
    </source>
</evidence>
<keyword evidence="4 7" id="KW-0732">Signal</keyword>
<dbReference type="EC" id="3.5.2.6" evidence="3"/>
<proteinExistence type="inferred from homology"/>
<feature type="signal peptide" evidence="7">
    <location>
        <begin position="1"/>
        <end position="22"/>
    </location>
</feature>
<dbReference type="Gene3D" id="3.40.710.10">
    <property type="entry name" value="DD-peptidase/beta-lactamase superfamily"/>
    <property type="match status" value="1"/>
</dbReference>
<dbReference type="GO" id="GO:0046677">
    <property type="term" value="P:response to antibiotic"/>
    <property type="evidence" value="ECO:0007669"/>
    <property type="project" value="UniProtKB-KW"/>
</dbReference>
<evidence type="ECO:0000259" key="8">
    <source>
        <dbReference type="Pfam" id="PF00905"/>
    </source>
</evidence>
<dbReference type="RefSeq" id="WP_017515011.1">
    <property type="nucleotide sequence ID" value="NZ_CP037901.1"/>
</dbReference>
<dbReference type="GO" id="GO:0008800">
    <property type="term" value="F:beta-lactamase activity"/>
    <property type="evidence" value="ECO:0007669"/>
    <property type="project" value="UniProtKB-EC"/>
</dbReference>
<dbReference type="PANTHER" id="PTHR30627">
    <property type="entry name" value="PEPTIDOGLYCAN D,D-TRANSPEPTIDASE"/>
    <property type="match status" value="1"/>
</dbReference>
<dbReference type="AlphaFoldDB" id="A0A482IVZ2"/>
<dbReference type="InterPro" id="IPR001460">
    <property type="entry name" value="PCN-bd_Tpept"/>
</dbReference>
<dbReference type="GO" id="GO:0071555">
    <property type="term" value="P:cell wall organization"/>
    <property type="evidence" value="ECO:0007669"/>
    <property type="project" value="TreeGrafter"/>
</dbReference>
<dbReference type="Pfam" id="PF00905">
    <property type="entry name" value="Transpeptidase"/>
    <property type="match status" value="1"/>
</dbReference>
<evidence type="ECO:0000256" key="2">
    <source>
        <dbReference type="ARBA" id="ARBA00007898"/>
    </source>
</evidence>
<comment type="catalytic activity">
    <reaction evidence="1">
        <text>a beta-lactam + H2O = a substituted beta-amino acid</text>
        <dbReference type="Rhea" id="RHEA:20401"/>
        <dbReference type="ChEBI" id="CHEBI:15377"/>
        <dbReference type="ChEBI" id="CHEBI:35627"/>
        <dbReference type="ChEBI" id="CHEBI:140347"/>
        <dbReference type="EC" id="3.5.2.6"/>
    </reaction>
</comment>
<keyword evidence="5" id="KW-0378">Hydrolase</keyword>
<accession>A0A482IVZ2</accession>
<dbReference type="GO" id="GO:0008658">
    <property type="term" value="F:penicillin binding"/>
    <property type="evidence" value="ECO:0007669"/>
    <property type="project" value="InterPro"/>
</dbReference>
<dbReference type="OrthoDB" id="9762883at2"/>
<evidence type="ECO:0000313" key="10">
    <source>
        <dbReference type="Proteomes" id="UP000253772"/>
    </source>
</evidence>
<protein>
    <recommendedName>
        <fullName evidence="3">beta-lactamase</fullName>
        <ecNumber evidence="3">3.5.2.6</ecNumber>
    </recommendedName>
</protein>
<dbReference type="EMBL" id="CP037901">
    <property type="protein sequence ID" value="QBP13255.1"/>
    <property type="molecule type" value="Genomic_DNA"/>
</dbReference>
<dbReference type="GO" id="GO:0005886">
    <property type="term" value="C:plasma membrane"/>
    <property type="evidence" value="ECO:0007669"/>
    <property type="project" value="TreeGrafter"/>
</dbReference>
<comment type="similarity">
    <text evidence="2">Belongs to the class-D beta-lactamase family.</text>
</comment>
<feature type="chain" id="PRO_5019784996" description="beta-lactamase" evidence="7">
    <location>
        <begin position="23"/>
        <end position="274"/>
    </location>
</feature>
<reference evidence="9 10" key="1">
    <citation type="submission" date="2019-03" db="EMBL/GenBank/DDBJ databases">
        <title>Comparative insights into the high quality Complete genome sequence of highly metal resistant Cupriavidus metallidurans strain BS1 isolated from a gold-copper mine.</title>
        <authorList>
            <person name="Mazhar H.S."/>
            <person name="Rensing C."/>
        </authorList>
    </citation>
    <scope>NUCLEOTIDE SEQUENCE [LARGE SCALE GENOMIC DNA]</scope>
    <source>
        <strain evidence="9 10">BS1</strain>
    </source>
</reference>
<keyword evidence="6" id="KW-0046">Antibiotic resistance</keyword>
<dbReference type="InterPro" id="IPR050515">
    <property type="entry name" value="Beta-lactam/transpept"/>
</dbReference>
<evidence type="ECO:0000256" key="1">
    <source>
        <dbReference type="ARBA" id="ARBA00001526"/>
    </source>
</evidence>
<sequence>MRDKLARLTLALCLLLPLAAHAITGSTINARALFDAAGVDGTMVIHDVRQQRTLTYNPERAATAYSPASTFKVFNSLIALETGAAADVDNDMLPWDGKIIMHNGKPFLPPVCNGEVSMRVALKNSCIPAYQTLARRIGTEQYRKYLRAARFGNANVDGPVDWFWLNNQLKITAYQQVDFLREVAARRVPMISARSYDMLDDILTIEKTPAYTIYAKTGWVTVPGKVDVGWWVGWVARGNDTYVFAINLDMPNPGVAPKRQEIARAVLKQVGALS</sequence>
<dbReference type="Proteomes" id="UP000253772">
    <property type="component" value="Chromosome c2"/>
</dbReference>
<evidence type="ECO:0000256" key="4">
    <source>
        <dbReference type="ARBA" id="ARBA00022729"/>
    </source>
</evidence>
<dbReference type="InterPro" id="IPR012338">
    <property type="entry name" value="Beta-lactam/transpept-like"/>
</dbReference>
<feature type="domain" description="Penicillin-binding protein transpeptidase" evidence="8">
    <location>
        <begin position="59"/>
        <end position="267"/>
    </location>
</feature>
<evidence type="ECO:0000256" key="5">
    <source>
        <dbReference type="ARBA" id="ARBA00022801"/>
    </source>
</evidence>
<evidence type="ECO:0000256" key="3">
    <source>
        <dbReference type="ARBA" id="ARBA00012865"/>
    </source>
</evidence>
<evidence type="ECO:0000256" key="6">
    <source>
        <dbReference type="ARBA" id="ARBA00023251"/>
    </source>
</evidence>
<gene>
    <name evidence="9" type="ORF">DDF84_026840</name>
</gene>
<name>A0A482IVZ2_9BURK</name>
<organism evidence="9 10">
    <name type="scientific">Cupriavidus metallidurans</name>
    <dbReference type="NCBI Taxonomy" id="119219"/>
    <lineage>
        <taxon>Bacteria</taxon>
        <taxon>Pseudomonadati</taxon>
        <taxon>Pseudomonadota</taxon>
        <taxon>Betaproteobacteria</taxon>
        <taxon>Burkholderiales</taxon>
        <taxon>Burkholderiaceae</taxon>
        <taxon>Cupriavidus</taxon>
    </lineage>
</organism>